<keyword evidence="1" id="KW-0812">Transmembrane</keyword>
<evidence type="ECO:0000256" key="1">
    <source>
        <dbReference type="SAM" id="Phobius"/>
    </source>
</evidence>
<dbReference type="AlphaFoldDB" id="A0A2P2NA07"/>
<protein>
    <submittedName>
        <fullName evidence="2">Uncharacterized protein</fullName>
    </submittedName>
</protein>
<proteinExistence type="predicted"/>
<keyword evidence="1" id="KW-1133">Transmembrane helix</keyword>
<sequence>MHNASLYVSCIAPVPLGCITFYMQNDTVPQTSKSREDSVKKTFKANSINKMKKEVRK</sequence>
<feature type="transmembrane region" description="Helical" evidence="1">
    <location>
        <begin position="6"/>
        <end position="23"/>
    </location>
</feature>
<dbReference type="EMBL" id="GGEC01058792">
    <property type="protein sequence ID" value="MBX39276.1"/>
    <property type="molecule type" value="Transcribed_RNA"/>
</dbReference>
<organism evidence="2">
    <name type="scientific">Rhizophora mucronata</name>
    <name type="common">Asiatic mangrove</name>
    <dbReference type="NCBI Taxonomy" id="61149"/>
    <lineage>
        <taxon>Eukaryota</taxon>
        <taxon>Viridiplantae</taxon>
        <taxon>Streptophyta</taxon>
        <taxon>Embryophyta</taxon>
        <taxon>Tracheophyta</taxon>
        <taxon>Spermatophyta</taxon>
        <taxon>Magnoliopsida</taxon>
        <taxon>eudicotyledons</taxon>
        <taxon>Gunneridae</taxon>
        <taxon>Pentapetalae</taxon>
        <taxon>rosids</taxon>
        <taxon>fabids</taxon>
        <taxon>Malpighiales</taxon>
        <taxon>Rhizophoraceae</taxon>
        <taxon>Rhizophora</taxon>
    </lineage>
</organism>
<keyword evidence="1" id="KW-0472">Membrane</keyword>
<reference evidence="2" key="1">
    <citation type="submission" date="2018-02" db="EMBL/GenBank/DDBJ databases">
        <title>Rhizophora mucronata_Transcriptome.</title>
        <authorList>
            <person name="Meera S.P."/>
            <person name="Sreeshan A."/>
            <person name="Augustine A."/>
        </authorList>
    </citation>
    <scope>NUCLEOTIDE SEQUENCE</scope>
    <source>
        <tissue evidence="2">Leaf</tissue>
    </source>
</reference>
<accession>A0A2P2NA07</accession>
<name>A0A2P2NA07_RHIMU</name>
<evidence type="ECO:0000313" key="2">
    <source>
        <dbReference type="EMBL" id="MBX39276.1"/>
    </source>
</evidence>